<name>A0AAJ2UJD7_9ACTN</name>
<protein>
    <submittedName>
        <fullName evidence="1">Uncharacterized protein</fullName>
    </submittedName>
</protein>
<dbReference type="Proteomes" id="UP001273589">
    <property type="component" value="Unassembled WGS sequence"/>
</dbReference>
<sequence length="51" mass="5664">MRIRHSLGPLFADEEFKEAFGVRGRPGVSPGRLALVSILQFASVHHGHPWV</sequence>
<organism evidence="1 2">
    <name type="scientific">Streptomyces europaeiscabiei</name>
    <dbReference type="NCBI Taxonomy" id="146819"/>
    <lineage>
        <taxon>Bacteria</taxon>
        <taxon>Bacillati</taxon>
        <taxon>Actinomycetota</taxon>
        <taxon>Actinomycetes</taxon>
        <taxon>Kitasatosporales</taxon>
        <taxon>Streptomycetaceae</taxon>
        <taxon>Streptomyces</taxon>
    </lineage>
</organism>
<dbReference type="EMBL" id="JARAWN010000004">
    <property type="protein sequence ID" value="MDX3128446.1"/>
    <property type="molecule type" value="Genomic_DNA"/>
</dbReference>
<evidence type="ECO:0000313" key="1">
    <source>
        <dbReference type="EMBL" id="MDX3128446.1"/>
    </source>
</evidence>
<reference evidence="1" key="1">
    <citation type="journal article" date="2023" name="Microb. Genom.">
        <title>Mesoterricola silvestris gen. nov., sp. nov., Mesoterricola sediminis sp. nov., Geothrix oryzae sp. nov., Geothrix edaphica sp. nov., Geothrix rubra sp. nov., and Geothrix limicola sp. nov., six novel members of Acidobacteriota isolated from soils.</title>
        <authorList>
            <person name="Weisberg A.J."/>
            <person name="Pearce E."/>
            <person name="Kramer C.G."/>
            <person name="Chang J.H."/>
            <person name="Clarke C.R."/>
        </authorList>
    </citation>
    <scope>NUCLEOTIDE SEQUENCE</scope>
    <source>
        <strain evidence="1">ND06-05F</strain>
    </source>
</reference>
<proteinExistence type="predicted"/>
<gene>
    <name evidence="1" type="ORF">PV367_01205</name>
</gene>
<comment type="caution">
    <text evidence="1">The sequence shown here is derived from an EMBL/GenBank/DDBJ whole genome shotgun (WGS) entry which is preliminary data.</text>
</comment>
<accession>A0AAJ2UJD7</accession>
<dbReference type="AlphaFoldDB" id="A0AAJ2UJD7"/>
<dbReference type="RefSeq" id="WP_319688537.1">
    <property type="nucleotide sequence ID" value="NZ_JARAWN010000004.1"/>
</dbReference>
<evidence type="ECO:0000313" key="2">
    <source>
        <dbReference type="Proteomes" id="UP001273589"/>
    </source>
</evidence>